<reference evidence="2" key="2">
    <citation type="submission" date="2016-06" db="EMBL/GenBank/DDBJ databases">
        <title>The genome of a short-lived fish provides insights into sex chromosome evolution and the genetic control of aging.</title>
        <authorList>
            <person name="Reichwald K."/>
            <person name="Felder M."/>
            <person name="Petzold A."/>
            <person name="Koch P."/>
            <person name="Groth M."/>
            <person name="Platzer M."/>
        </authorList>
    </citation>
    <scope>NUCLEOTIDE SEQUENCE</scope>
    <source>
        <tissue evidence="2">Brain</tissue>
    </source>
</reference>
<accession>A0A1A8B5J7</accession>
<proteinExistence type="predicted"/>
<sequence length="140" mass="15815">NVNLSNHNSGSFCVLLLWKVVQHEDTEKMLTTCIFIPSINKIMSYFFNPNLIQRAIVGSRPVLEHSSNLKVIISFFLLTNIYLFKYLIFITGIFVPPSPTAVSPVLQPCFCSLVKPTITNRGVVLDPEMRMDSHISQGRT</sequence>
<keyword evidence="1" id="KW-0472">Membrane</keyword>
<reference evidence="2" key="1">
    <citation type="submission" date="2016-05" db="EMBL/GenBank/DDBJ databases">
        <authorList>
            <person name="Lavstsen T."/>
            <person name="Jespersen J.S."/>
        </authorList>
    </citation>
    <scope>NUCLEOTIDE SEQUENCE</scope>
    <source>
        <tissue evidence="2">Brain</tissue>
    </source>
</reference>
<dbReference type="EMBL" id="HADY01024292">
    <property type="protein sequence ID" value="SBP62777.1"/>
    <property type="molecule type" value="Transcribed_RNA"/>
</dbReference>
<keyword evidence="1" id="KW-0812">Transmembrane</keyword>
<organism evidence="2">
    <name type="scientific">Nothobranchius furzeri</name>
    <name type="common">Turquoise killifish</name>
    <dbReference type="NCBI Taxonomy" id="105023"/>
    <lineage>
        <taxon>Eukaryota</taxon>
        <taxon>Metazoa</taxon>
        <taxon>Chordata</taxon>
        <taxon>Craniata</taxon>
        <taxon>Vertebrata</taxon>
        <taxon>Euteleostomi</taxon>
        <taxon>Actinopterygii</taxon>
        <taxon>Neopterygii</taxon>
        <taxon>Teleostei</taxon>
        <taxon>Neoteleostei</taxon>
        <taxon>Acanthomorphata</taxon>
        <taxon>Ovalentaria</taxon>
        <taxon>Atherinomorphae</taxon>
        <taxon>Cyprinodontiformes</taxon>
        <taxon>Nothobranchiidae</taxon>
        <taxon>Nothobranchius</taxon>
    </lineage>
</organism>
<keyword evidence="1" id="KW-1133">Transmembrane helix</keyword>
<protein>
    <submittedName>
        <fullName evidence="2">Spectrin alpha 2</fullName>
    </submittedName>
</protein>
<feature type="transmembrane region" description="Helical" evidence="1">
    <location>
        <begin position="71"/>
        <end position="95"/>
    </location>
</feature>
<feature type="non-terminal residue" evidence="2">
    <location>
        <position position="140"/>
    </location>
</feature>
<feature type="non-terminal residue" evidence="2">
    <location>
        <position position="1"/>
    </location>
</feature>
<gene>
    <name evidence="2" type="primary">SPNA2</name>
</gene>
<name>A0A1A8B5J7_NOTFU</name>
<dbReference type="AlphaFoldDB" id="A0A1A8B5J7"/>
<evidence type="ECO:0000313" key="2">
    <source>
        <dbReference type="EMBL" id="SBP62777.1"/>
    </source>
</evidence>
<evidence type="ECO:0000256" key="1">
    <source>
        <dbReference type="SAM" id="Phobius"/>
    </source>
</evidence>